<dbReference type="InterPro" id="IPR028978">
    <property type="entry name" value="Chorismate_lyase_/UTRA_dom_sf"/>
</dbReference>
<dbReference type="RefSeq" id="WP_211862013.1">
    <property type="nucleotide sequence ID" value="NZ_JAAEDM010000023.1"/>
</dbReference>
<dbReference type="Pfam" id="PF00392">
    <property type="entry name" value="GntR"/>
    <property type="match status" value="1"/>
</dbReference>
<proteinExistence type="predicted"/>
<dbReference type="AlphaFoldDB" id="A0A9X9WWV7"/>
<dbReference type="Proteomes" id="UP001138751">
    <property type="component" value="Unassembled WGS sequence"/>
</dbReference>
<sequence>MSAAIEPNKARRLYLLLRDQIASGRLADGARLPGEPALAVEHGISRVTARRAIDLLANEGLVRRRPGSGTYVRGQAGPRPMVADFADLLSGLIQMGRSTDVRLLAFEYARVAPGIAEALGLTPEERVQRSVRVRLLDGAPFSYLTTHVPERIGLTYTEGELAATPLLELMERSGLSAERATQEISASLAGPEVADALQLDVGSPLISMTRVVYDASGRGIEHLHALYRPDRYSFRMDLLRTGDAGARRWAPAAEGPAKPRQQASSTTAVVDRRGSR</sequence>
<dbReference type="Gene3D" id="1.10.10.10">
    <property type="entry name" value="Winged helix-like DNA-binding domain superfamily/Winged helix DNA-binding domain"/>
    <property type="match status" value="1"/>
</dbReference>
<feature type="region of interest" description="Disordered" evidence="4">
    <location>
        <begin position="247"/>
        <end position="276"/>
    </location>
</feature>
<protein>
    <submittedName>
        <fullName evidence="6">GntR family transcriptional regulator</fullName>
    </submittedName>
</protein>
<reference evidence="6" key="1">
    <citation type="submission" date="2020-01" db="EMBL/GenBank/DDBJ databases">
        <authorList>
            <person name="Rat A."/>
        </authorList>
    </citation>
    <scope>NUCLEOTIDE SEQUENCE</scope>
    <source>
        <strain evidence="6">LMG 31231</strain>
    </source>
</reference>
<dbReference type="InterPro" id="IPR036388">
    <property type="entry name" value="WH-like_DNA-bd_sf"/>
</dbReference>
<dbReference type="PANTHER" id="PTHR44846:SF1">
    <property type="entry name" value="MANNOSYL-D-GLYCERATE TRANSPORT_METABOLISM SYSTEM REPRESSOR MNGR-RELATED"/>
    <property type="match status" value="1"/>
</dbReference>
<dbReference type="InterPro" id="IPR000524">
    <property type="entry name" value="Tscrpt_reg_HTH_GntR"/>
</dbReference>
<dbReference type="InterPro" id="IPR036390">
    <property type="entry name" value="WH_DNA-bd_sf"/>
</dbReference>
<evidence type="ECO:0000256" key="4">
    <source>
        <dbReference type="SAM" id="MobiDB-lite"/>
    </source>
</evidence>
<dbReference type="SUPFAM" id="SSF64288">
    <property type="entry name" value="Chorismate lyase-like"/>
    <property type="match status" value="1"/>
</dbReference>
<dbReference type="GO" id="GO:0045892">
    <property type="term" value="P:negative regulation of DNA-templated transcription"/>
    <property type="evidence" value="ECO:0007669"/>
    <property type="project" value="TreeGrafter"/>
</dbReference>
<dbReference type="Pfam" id="PF07702">
    <property type="entry name" value="UTRA"/>
    <property type="match status" value="1"/>
</dbReference>
<dbReference type="PANTHER" id="PTHR44846">
    <property type="entry name" value="MANNOSYL-D-GLYCERATE TRANSPORT/METABOLISM SYSTEM REPRESSOR MNGR-RELATED"/>
    <property type="match status" value="1"/>
</dbReference>
<dbReference type="InterPro" id="IPR011663">
    <property type="entry name" value="UTRA"/>
</dbReference>
<keyword evidence="1" id="KW-0805">Transcription regulation</keyword>
<evidence type="ECO:0000313" key="6">
    <source>
        <dbReference type="EMBL" id="MBR0671636.1"/>
    </source>
</evidence>
<evidence type="ECO:0000313" key="7">
    <source>
        <dbReference type="Proteomes" id="UP001138751"/>
    </source>
</evidence>
<dbReference type="GO" id="GO:0003700">
    <property type="term" value="F:DNA-binding transcription factor activity"/>
    <property type="evidence" value="ECO:0007669"/>
    <property type="project" value="InterPro"/>
</dbReference>
<evidence type="ECO:0000256" key="3">
    <source>
        <dbReference type="ARBA" id="ARBA00023163"/>
    </source>
</evidence>
<dbReference type="CDD" id="cd07377">
    <property type="entry name" value="WHTH_GntR"/>
    <property type="match status" value="1"/>
</dbReference>
<feature type="domain" description="HTH gntR-type" evidence="5">
    <location>
        <begin position="7"/>
        <end position="75"/>
    </location>
</feature>
<dbReference type="SMART" id="SM00866">
    <property type="entry name" value="UTRA"/>
    <property type="match status" value="1"/>
</dbReference>
<dbReference type="GO" id="GO:0003677">
    <property type="term" value="F:DNA binding"/>
    <property type="evidence" value="ECO:0007669"/>
    <property type="project" value="UniProtKB-KW"/>
</dbReference>
<dbReference type="Gene3D" id="3.40.1410.10">
    <property type="entry name" value="Chorismate lyase-like"/>
    <property type="match status" value="1"/>
</dbReference>
<gene>
    <name evidence="6" type="ORF">GXW76_10680</name>
</gene>
<dbReference type="SUPFAM" id="SSF46785">
    <property type="entry name" value="Winged helix' DNA-binding domain"/>
    <property type="match status" value="1"/>
</dbReference>
<name>A0A9X9WWV7_9PROT</name>
<comment type="caution">
    <text evidence="6">The sequence shown here is derived from an EMBL/GenBank/DDBJ whole genome shotgun (WGS) entry which is preliminary data.</text>
</comment>
<evidence type="ECO:0000256" key="1">
    <source>
        <dbReference type="ARBA" id="ARBA00023015"/>
    </source>
</evidence>
<dbReference type="InterPro" id="IPR050679">
    <property type="entry name" value="Bact_HTH_transcr_reg"/>
</dbReference>
<organism evidence="6 7">
    <name type="scientific">Neoroseomonas soli</name>
    <dbReference type="NCBI Taxonomy" id="1081025"/>
    <lineage>
        <taxon>Bacteria</taxon>
        <taxon>Pseudomonadati</taxon>
        <taxon>Pseudomonadota</taxon>
        <taxon>Alphaproteobacteria</taxon>
        <taxon>Acetobacterales</taxon>
        <taxon>Acetobacteraceae</taxon>
        <taxon>Neoroseomonas</taxon>
    </lineage>
</organism>
<keyword evidence="2" id="KW-0238">DNA-binding</keyword>
<keyword evidence="7" id="KW-1185">Reference proteome</keyword>
<reference evidence="6" key="2">
    <citation type="journal article" date="2021" name="Syst. Appl. Microbiol.">
        <title>Roseomonas hellenica sp. nov., isolated from roots of wild-growing Alkanna tinctoria.</title>
        <authorList>
            <person name="Rat A."/>
            <person name="Naranjo H.D."/>
            <person name="Lebbe L."/>
            <person name="Cnockaert M."/>
            <person name="Krigas N."/>
            <person name="Grigoriadou K."/>
            <person name="Maloupa E."/>
            <person name="Willems A."/>
        </authorList>
    </citation>
    <scope>NUCLEOTIDE SEQUENCE</scope>
    <source>
        <strain evidence="6">LMG 31231</strain>
    </source>
</reference>
<dbReference type="PROSITE" id="PS50949">
    <property type="entry name" value="HTH_GNTR"/>
    <property type="match status" value="1"/>
</dbReference>
<dbReference type="EMBL" id="JAAEDM010000023">
    <property type="protein sequence ID" value="MBR0671636.1"/>
    <property type="molecule type" value="Genomic_DNA"/>
</dbReference>
<evidence type="ECO:0000259" key="5">
    <source>
        <dbReference type="PROSITE" id="PS50949"/>
    </source>
</evidence>
<keyword evidence="3" id="KW-0804">Transcription</keyword>
<dbReference type="PRINTS" id="PR00035">
    <property type="entry name" value="HTHGNTR"/>
</dbReference>
<accession>A0A9X9WWV7</accession>
<evidence type="ECO:0000256" key="2">
    <source>
        <dbReference type="ARBA" id="ARBA00023125"/>
    </source>
</evidence>
<dbReference type="SMART" id="SM00345">
    <property type="entry name" value="HTH_GNTR"/>
    <property type="match status" value="1"/>
</dbReference>